<evidence type="ECO:0000313" key="3">
    <source>
        <dbReference type="EMBL" id="BAB28258.2"/>
    </source>
</evidence>
<organism evidence="3">
    <name type="scientific">Mus musculus</name>
    <name type="common">Mouse</name>
    <dbReference type="NCBI Taxonomy" id="10090"/>
    <lineage>
        <taxon>Eukaryota</taxon>
        <taxon>Metazoa</taxon>
        <taxon>Chordata</taxon>
        <taxon>Craniata</taxon>
        <taxon>Vertebrata</taxon>
        <taxon>Euteleostomi</taxon>
        <taxon>Mammalia</taxon>
        <taxon>Eutheria</taxon>
        <taxon>Euarchontoglires</taxon>
        <taxon>Glires</taxon>
        <taxon>Rodentia</taxon>
        <taxon>Myomorpha</taxon>
        <taxon>Muroidea</taxon>
        <taxon>Muridae</taxon>
        <taxon>Murinae</taxon>
        <taxon>Mus</taxon>
        <taxon>Mus</taxon>
    </lineage>
</organism>
<reference evidence="3" key="6">
    <citation type="journal article" date="2002" name="Nature">
        <title>Analysis of the mouse transcriptome based on functional annotation of 60,770 full-length cDNAs.</title>
        <authorList>
            <consortium name="The FANTOM Consortium and the RIKEN Genome Exploration Research Group Phase I and II Team"/>
        </authorList>
    </citation>
    <scope>NUCLEOTIDE SEQUENCE</scope>
    <source>
        <strain evidence="3">C57BL/6J</strain>
        <tissue evidence="3">Whole body</tissue>
    </source>
</reference>
<name>Q9CSM0_MOUSE</name>
<dbReference type="MEROPS" id="M67.973"/>
<gene>
    <name evidence="4" type="primary">Psmd7</name>
</gene>
<reference evidence="3" key="1">
    <citation type="journal article" date="1999" name="Methods Enzymol.">
        <title>High-efficiency full-length cDNA cloning.</title>
        <authorList>
            <person name="Carninci P."/>
            <person name="Hayashizaki Y."/>
        </authorList>
    </citation>
    <scope>NUCLEOTIDE SEQUENCE</scope>
    <source>
        <strain evidence="3">C57BL/6J</strain>
        <tissue evidence="3">Whole body</tissue>
    </source>
</reference>
<dbReference type="AGR" id="MGI:1351511"/>
<reference evidence="3" key="2">
    <citation type="journal article" date="2000" name="Genome Res.">
        <title>Normalization and subtraction of cap-trapper-selected cDNAs to prepare full-length cDNA libraries for rapid discovery of new genes.</title>
        <authorList>
            <person name="Carninci P."/>
            <person name="Shibata Y."/>
            <person name="Hayatsu N."/>
            <person name="Sugahara Y."/>
            <person name="Shibata K."/>
            <person name="Itoh M."/>
            <person name="Konno H."/>
            <person name="Okazaki Y."/>
            <person name="Muramatsu M."/>
            <person name="Hayashizaki Y."/>
        </authorList>
    </citation>
    <scope>NUCLEOTIDE SEQUENCE</scope>
    <source>
        <strain evidence="3">C57BL/6J</strain>
        <tissue evidence="3">Whole body</tissue>
    </source>
</reference>
<evidence type="ECO:0000256" key="1">
    <source>
        <dbReference type="SAM" id="MobiDB-lite"/>
    </source>
</evidence>
<reference evidence="3" key="8">
    <citation type="journal article" date="2005" name="Science">
        <title>Antisense Transcription in the Mammalian Transcriptome.</title>
        <authorList>
            <consortium name="RIKEN Genome Exploration Research Group and Genome Science Group (Genome Network Project Core Group) and the FANTOM Consortium"/>
        </authorList>
    </citation>
    <scope>NUCLEOTIDE SEQUENCE</scope>
    <source>
        <strain evidence="3">C57BL/6J</strain>
        <tissue evidence="3">Whole body</tissue>
    </source>
</reference>
<sequence>MVLGVGGAACVAAVAGVCGLQGAGPVVGLCRDAGAGGAEGGGSPPGAAQCGGSFQPVSGWRVAATRRRAAESRARRAQTRRPGTRVGTSDPSGSTPRCSVPIDSLAPPPRPPLLSLARLARPRSRNDATRRGRAFSQNGWAPFKTELQSRVPVPVEAVTETPVSESPMNDFLDEAGIIAKFRFGILVEWYL</sequence>
<reference evidence="3" key="3">
    <citation type="journal article" date="2000" name="Genome Res.">
        <title>RIKEN integrated sequence analysis (RISA) system--384-format sequencing pipeline with 384 multicapillary sequencer.</title>
        <authorList>
            <person name="Shibata K."/>
            <person name="Itoh M."/>
            <person name="Aizawa K."/>
            <person name="Nagaoka S."/>
            <person name="Sasaki N."/>
            <person name="Carninci P."/>
            <person name="Konno H."/>
            <person name="Akiyama J."/>
            <person name="Nishi K."/>
            <person name="Kitsunai T."/>
            <person name="Tashiro H."/>
            <person name="Itoh M."/>
            <person name="Sumi N."/>
            <person name="Ishii Y."/>
            <person name="Nakamura S."/>
            <person name="Hazama M."/>
            <person name="Nishine T."/>
            <person name="Harada A."/>
            <person name="Yamamoto R."/>
            <person name="Matsumoto H."/>
            <person name="Sakaguchi S."/>
            <person name="Ikegami T."/>
            <person name="Kashiwagi K."/>
            <person name="Fujiwake S."/>
            <person name="Inoue K."/>
            <person name="Togawa Y."/>
            <person name="Izawa M."/>
            <person name="Ohara E."/>
            <person name="Watahiki M."/>
            <person name="Yoneda Y."/>
            <person name="Ishikawa T."/>
            <person name="Ozawa K."/>
            <person name="Tanaka T."/>
            <person name="Matsuura S."/>
            <person name="Kawai J."/>
            <person name="Okazaki Y."/>
            <person name="Muramatsu M."/>
            <person name="Inoue Y."/>
            <person name="Kira A."/>
            <person name="Hayashizaki Y."/>
        </authorList>
    </citation>
    <scope>NUCLEOTIDE SEQUENCE</scope>
    <source>
        <strain evidence="3">C57BL/6J</strain>
        <tissue evidence="3">Whole body</tissue>
    </source>
</reference>
<keyword evidence="2" id="KW-0732">Signal</keyword>
<protein>
    <submittedName>
        <fullName evidence="3">Uncharacterized protein</fullName>
    </submittedName>
</protein>
<reference evidence="3" key="4">
    <citation type="submission" date="2000-07" db="EMBL/GenBank/DDBJ databases">
        <authorList>
            <person name="Adachi J."/>
            <person name="Aizawa K."/>
            <person name="Akahira S."/>
            <person name="Akimura T."/>
            <person name="Arai A."/>
            <person name="Aono H."/>
            <person name="Arakawa T."/>
            <person name="Bono H."/>
            <person name="Carninci P."/>
            <person name="Fukuda S."/>
            <person name="Fukunishi Y."/>
            <person name="Furuno M."/>
            <person name="Hanagaki T."/>
            <person name="Hara A."/>
            <person name="Hayatsu N."/>
            <person name="Hiramoto K."/>
            <person name="Hiraoka T."/>
            <person name="Hori F."/>
            <person name="Imotani K."/>
            <person name="Ishii Y."/>
            <person name="Itoh M."/>
            <person name="Izawa M."/>
            <person name="Kasukawa T."/>
            <person name="Kato H."/>
            <person name="Kawai J."/>
            <person name="Kojima Y."/>
            <person name="Konno H."/>
            <person name="Kouda M."/>
            <person name="Koya S."/>
            <person name="Kurihara C."/>
            <person name="Matsuyama T."/>
            <person name="Miyazaki A."/>
            <person name="Nishi K."/>
            <person name="Nomura K."/>
            <person name="Numazaki R."/>
            <person name="Ohno M."/>
            <person name="Okazaki Y."/>
            <person name="Okido T."/>
            <person name="Owa C."/>
            <person name="Saito H."/>
            <person name="Saito R."/>
            <person name="Sakai C."/>
            <person name="Sakai K."/>
            <person name="Sano H."/>
            <person name="Sasaki D."/>
            <person name="Shibata K."/>
            <person name="Shibata Y."/>
            <person name="Shinagawa A."/>
            <person name="Shiraki T."/>
            <person name="Sogabe Y."/>
            <person name="Suzuki H."/>
            <person name="Tagami M."/>
            <person name="Tagawa A."/>
            <person name="Takahashi F."/>
            <person name="Tanaka T."/>
            <person name="Tejima Y."/>
            <person name="Toya T."/>
            <person name="Yamamura T."/>
            <person name="Yasunishi A."/>
            <person name="Yoshida K."/>
            <person name="Yoshino M."/>
            <person name="Muramatsu M."/>
            <person name="Hayashizaki Y."/>
        </authorList>
    </citation>
    <scope>NUCLEOTIDE SEQUENCE</scope>
    <source>
        <strain evidence="3">C57BL/6J</strain>
        <tissue evidence="3">Whole body</tissue>
    </source>
</reference>
<reference evidence="3" key="5">
    <citation type="journal article" date="2001" name="Nature">
        <title>Functional annotation of a full-length mouse cDNA collection.</title>
        <authorList>
            <consortium name="The RIKEN Genome Exploration Research Group Phase II Team and the FANTOM Consortium"/>
        </authorList>
    </citation>
    <scope>NUCLEOTIDE SEQUENCE</scope>
    <source>
        <strain evidence="3">C57BL/6J</strain>
        <tissue evidence="3">Whole body</tissue>
    </source>
</reference>
<reference evidence="3" key="7">
    <citation type="journal article" date="2005" name="Science">
        <title>The Transcriptional Landscape of the Mammalian Genome.</title>
        <authorList>
            <consortium name="The FANTOM Consortium"/>
            <consortium name="Riken Genome Exploration Research Group and Genome Science Group (Genome Network Project Core Group)"/>
        </authorList>
    </citation>
    <scope>NUCLEOTIDE SEQUENCE</scope>
    <source>
        <strain evidence="3">C57BL/6J</strain>
        <tissue evidence="3">Whole body</tissue>
    </source>
</reference>
<accession>Q9CSM0</accession>
<proteinExistence type="evidence at transcript level"/>
<dbReference type="MGI" id="MGI:1351511">
    <property type="gene designation" value="Psmd7"/>
</dbReference>
<evidence type="ECO:0000313" key="4">
    <source>
        <dbReference type="MGI" id="MGI:1351511"/>
    </source>
</evidence>
<evidence type="ECO:0000256" key="2">
    <source>
        <dbReference type="SAM" id="SignalP"/>
    </source>
</evidence>
<dbReference type="AlphaFoldDB" id="Q9CSM0"/>
<feature type="signal peptide" evidence="2">
    <location>
        <begin position="1"/>
        <end position="19"/>
    </location>
</feature>
<feature type="chain" id="PRO_5004324516" evidence="2">
    <location>
        <begin position="20"/>
        <end position="191"/>
    </location>
</feature>
<feature type="region of interest" description="Disordered" evidence="1">
    <location>
        <begin position="63"/>
        <end position="112"/>
    </location>
</feature>
<feature type="compositionally biased region" description="Polar residues" evidence="1">
    <location>
        <begin position="86"/>
        <end position="97"/>
    </location>
</feature>
<dbReference type="EMBL" id="AK012463">
    <property type="protein sequence ID" value="BAB28258.2"/>
    <property type="molecule type" value="mRNA"/>
</dbReference>